<organism evidence="8 9">
    <name type="scientific">Paramarasmius palmivorus</name>
    <dbReference type="NCBI Taxonomy" id="297713"/>
    <lineage>
        <taxon>Eukaryota</taxon>
        <taxon>Fungi</taxon>
        <taxon>Dikarya</taxon>
        <taxon>Basidiomycota</taxon>
        <taxon>Agaricomycotina</taxon>
        <taxon>Agaricomycetes</taxon>
        <taxon>Agaricomycetidae</taxon>
        <taxon>Agaricales</taxon>
        <taxon>Marasmiineae</taxon>
        <taxon>Marasmiaceae</taxon>
        <taxon>Paramarasmius</taxon>
    </lineage>
</organism>
<dbReference type="PANTHER" id="PTHR47966">
    <property type="entry name" value="BETA-SITE APP-CLEAVING ENZYME, ISOFORM A-RELATED"/>
    <property type="match status" value="1"/>
</dbReference>
<evidence type="ECO:0000313" key="8">
    <source>
        <dbReference type="EMBL" id="KAK7028845.1"/>
    </source>
</evidence>
<comment type="caution">
    <text evidence="8">The sequence shown here is derived from an EMBL/GenBank/DDBJ whole genome shotgun (WGS) entry which is preliminary data.</text>
</comment>
<dbReference type="EMBL" id="JAYKXP010000088">
    <property type="protein sequence ID" value="KAK7028845.1"/>
    <property type="molecule type" value="Genomic_DNA"/>
</dbReference>
<evidence type="ECO:0000256" key="5">
    <source>
        <dbReference type="SAM" id="Phobius"/>
    </source>
</evidence>
<keyword evidence="9" id="KW-1185">Reference proteome</keyword>
<sequence length="620" mass="68235">MHSFIPLSLLLITLDFSLHALAVKIPFRVLPTDYPTTNPRLARRGSSTVPLQNIGNAQYVANITLAGVDLPVLLDTGSSDLWVNFPSSPPTTTDLGKSLSLNYAIGSATGRISAAKLEFGGYSIENQAFLQVDNANSFSTDIHKQGYAGLMGLGPNSGSQIMNKIDSSSADSVLSRIYTQNKTSQNFISFMLDRKGTPSHPVTGQITVSEFVTGWENITSMPKLDVEQVHKLLDSDQHWQALTDKSNGIIGPDGQVINVKTIVPKAPKQQLVAVFDSGFTFSQVPRDVSDAIYGRVQGAVYDSKNEWWTVPCGQMLNISFNFGGKNYPIHPLDTVDDNFNVQDANGNRVCIGAFQPITSAFSLLGNYDMIMGMNFLRNTYTLMDFGNWVEGASTDRNDPYIQLLSVTDVQQAHTDFVSIRLGGTDTSGDSKWSLLPSDQMQHSPVSDEEKKKKYQEMVLSRWPYILMGCLIFVLLVIGCVIWKCCCRRRFQKKNAKGRKEKGESAMFGGTGQPASYLPLQEPNTASSYDLPLKEPPTSASPGYHDGRQSYLNHPDQNRSGFLPSDSRSSFNSYRQQDPPSLSYQGDYAPHSPGYGAPPSPYAPSSGGYGYNTNQQQQYHH</sequence>
<proteinExistence type="inferred from homology"/>
<evidence type="ECO:0000256" key="3">
    <source>
        <dbReference type="RuleBase" id="RU000454"/>
    </source>
</evidence>
<dbReference type="GO" id="GO:0004190">
    <property type="term" value="F:aspartic-type endopeptidase activity"/>
    <property type="evidence" value="ECO:0007669"/>
    <property type="project" value="UniProtKB-KW"/>
</dbReference>
<evidence type="ECO:0000256" key="4">
    <source>
        <dbReference type="SAM" id="MobiDB-lite"/>
    </source>
</evidence>
<dbReference type="AlphaFoldDB" id="A0AAW0BS04"/>
<dbReference type="PROSITE" id="PS00141">
    <property type="entry name" value="ASP_PROTEASE"/>
    <property type="match status" value="1"/>
</dbReference>
<evidence type="ECO:0000313" key="9">
    <source>
        <dbReference type="Proteomes" id="UP001383192"/>
    </source>
</evidence>
<dbReference type="InterPro" id="IPR034164">
    <property type="entry name" value="Pepsin-like_dom"/>
</dbReference>
<dbReference type="InterPro" id="IPR033121">
    <property type="entry name" value="PEPTIDASE_A1"/>
</dbReference>
<protein>
    <recommendedName>
        <fullName evidence="7">Peptidase A1 domain-containing protein</fullName>
    </recommendedName>
</protein>
<keyword evidence="5" id="KW-0812">Transmembrane</keyword>
<evidence type="ECO:0000256" key="2">
    <source>
        <dbReference type="ARBA" id="ARBA00022750"/>
    </source>
</evidence>
<dbReference type="InterPro" id="IPR001461">
    <property type="entry name" value="Aspartic_peptidase_A1"/>
</dbReference>
<dbReference type="PANTHER" id="PTHR47966:SF73">
    <property type="entry name" value="PEPTIDASE A1 DOMAIN-CONTAINING PROTEIN"/>
    <property type="match status" value="1"/>
</dbReference>
<feature type="domain" description="Peptidase A1" evidence="7">
    <location>
        <begin position="59"/>
        <end position="393"/>
    </location>
</feature>
<feature type="chain" id="PRO_5043429641" description="Peptidase A1 domain-containing protein" evidence="6">
    <location>
        <begin position="23"/>
        <end position="620"/>
    </location>
</feature>
<evidence type="ECO:0000256" key="1">
    <source>
        <dbReference type="ARBA" id="ARBA00007447"/>
    </source>
</evidence>
<accession>A0AAW0BS04</accession>
<dbReference type="InterPro" id="IPR001969">
    <property type="entry name" value="Aspartic_peptidase_AS"/>
</dbReference>
<dbReference type="Proteomes" id="UP001383192">
    <property type="component" value="Unassembled WGS sequence"/>
</dbReference>
<feature type="compositionally biased region" description="Polar residues" evidence="4">
    <location>
        <begin position="565"/>
        <end position="583"/>
    </location>
</feature>
<dbReference type="CDD" id="cd05471">
    <property type="entry name" value="pepsin_like"/>
    <property type="match status" value="1"/>
</dbReference>
<reference evidence="8 9" key="1">
    <citation type="submission" date="2024-01" db="EMBL/GenBank/DDBJ databases">
        <title>A draft genome for a cacao thread blight-causing isolate of Paramarasmius palmivorus.</title>
        <authorList>
            <person name="Baruah I.K."/>
            <person name="Bukari Y."/>
            <person name="Amoako-Attah I."/>
            <person name="Meinhardt L.W."/>
            <person name="Bailey B.A."/>
            <person name="Cohen S.P."/>
        </authorList>
    </citation>
    <scope>NUCLEOTIDE SEQUENCE [LARGE SCALE GENOMIC DNA]</scope>
    <source>
        <strain evidence="8 9">GH-12</strain>
    </source>
</reference>
<keyword evidence="6" id="KW-0732">Signal</keyword>
<keyword evidence="5" id="KW-0472">Membrane</keyword>
<feature type="region of interest" description="Disordered" evidence="4">
    <location>
        <begin position="495"/>
        <end position="620"/>
    </location>
</feature>
<dbReference type="Gene3D" id="2.40.70.10">
    <property type="entry name" value="Acid Proteases"/>
    <property type="match status" value="2"/>
</dbReference>
<keyword evidence="5" id="KW-1133">Transmembrane helix</keyword>
<keyword evidence="3" id="KW-0378">Hydrolase</keyword>
<dbReference type="GO" id="GO:0006508">
    <property type="term" value="P:proteolysis"/>
    <property type="evidence" value="ECO:0007669"/>
    <property type="project" value="UniProtKB-KW"/>
</dbReference>
<dbReference type="Pfam" id="PF00026">
    <property type="entry name" value="Asp"/>
    <property type="match status" value="1"/>
</dbReference>
<comment type="similarity">
    <text evidence="1 3">Belongs to the peptidase A1 family.</text>
</comment>
<name>A0AAW0BS04_9AGAR</name>
<feature type="transmembrane region" description="Helical" evidence="5">
    <location>
        <begin position="462"/>
        <end position="482"/>
    </location>
</feature>
<evidence type="ECO:0000259" key="7">
    <source>
        <dbReference type="PROSITE" id="PS51767"/>
    </source>
</evidence>
<keyword evidence="3" id="KW-0645">Protease</keyword>
<feature type="signal peptide" evidence="6">
    <location>
        <begin position="1"/>
        <end position="22"/>
    </location>
</feature>
<dbReference type="InterPro" id="IPR021109">
    <property type="entry name" value="Peptidase_aspartic_dom_sf"/>
</dbReference>
<gene>
    <name evidence="8" type="ORF">VNI00_014858</name>
</gene>
<dbReference type="SUPFAM" id="SSF50630">
    <property type="entry name" value="Acid proteases"/>
    <property type="match status" value="1"/>
</dbReference>
<dbReference type="PRINTS" id="PR00792">
    <property type="entry name" value="PEPSIN"/>
</dbReference>
<evidence type="ECO:0000256" key="6">
    <source>
        <dbReference type="SAM" id="SignalP"/>
    </source>
</evidence>
<keyword evidence="2 3" id="KW-0064">Aspartyl protease</keyword>
<feature type="compositionally biased region" description="Low complexity" evidence="4">
    <location>
        <begin position="602"/>
        <end position="620"/>
    </location>
</feature>
<dbReference type="PROSITE" id="PS51767">
    <property type="entry name" value="PEPTIDASE_A1"/>
    <property type="match status" value="1"/>
</dbReference>